<name>A0A1I5MJY8_9EURY</name>
<feature type="compositionally biased region" description="Acidic residues" evidence="1">
    <location>
        <begin position="446"/>
        <end position="463"/>
    </location>
</feature>
<dbReference type="Gene3D" id="3.30.70.360">
    <property type="match status" value="1"/>
</dbReference>
<dbReference type="InterPro" id="IPR011650">
    <property type="entry name" value="Peptidase_M20_dimer"/>
</dbReference>
<dbReference type="GO" id="GO:0071713">
    <property type="term" value="F:para-aminobenzoyl-glutamate hydrolase activity"/>
    <property type="evidence" value="ECO:0007669"/>
    <property type="project" value="TreeGrafter"/>
</dbReference>
<dbReference type="EMBL" id="FOXI01000001">
    <property type="protein sequence ID" value="SFP09914.1"/>
    <property type="molecule type" value="Genomic_DNA"/>
</dbReference>
<dbReference type="Pfam" id="PF01546">
    <property type="entry name" value="Peptidase_M20"/>
    <property type="match status" value="1"/>
</dbReference>
<dbReference type="GO" id="GO:0005737">
    <property type="term" value="C:cytoplasm"/>
    <property type="evidence" value="ECO:0007669"/>
    <property type="project" value="TreeGrafter"/>
</dbReference>
<dbReference type="OrthoDB" id="56239at2157"/>
<gene>
    <name evidence="3" type="ORF">SAMN05216277_101306</name>
</gene>
<dbReference type="GO" id="GO:0046657">
    <property type="term" value="P:folic acid catabolic process"/>
    <property type="evidence" value="ECO:0007669"/>
    <property type="project" value="TreeGrafter"/>
</dbReference>
<evidence type="ECO:0000313" key="4">
    <source>
        <dbReference type="Proteomes" id="UP000183769"/>
    </source>
</evidence>
<dbReference type="GO" id="GO:0016805">
    <property type="term" value="F:dipeptidase activity"/>
    <property type="evidence" value="ECO:0007669"/>
    <property type="project" value="TreeGrafter"/>
</dbReference>
<dbReference type="PANTHER" id="PTHR30575">
    <property type="entry name" value="PEPTIDASE M20"/>
    <property type="match status" value="1"/>
</dbReference>
<dbReference type="Proteomes" id="UP000183769">
    <property type="component" value="Unassembled WGS sequence"/>
</dbReference>
<dbReference type="Gene3D" id="3.40.630.10">
    <property type="entry name" value="Zn peptidases"/>
    <property type="match status" value="1"/>
</dbReference>
<proteinExistence type="predicted"/>
<dbReference type="Pfam" id="PF07687">
    <property type="entry name" value="M20_dimer"/>
    <property type="match status" value="1"/>
</dbReference>
<feature type="domain" description="Peptidase M20 dimerisation" evidence="2">
    <location>
        <begin position="186"/>
        <end position="275"/>
    </location>
</feature>
<dbReference type="PANTHER" id="PTHR30575:SF0">
    <property type="entry name" value="XAA-ARG DIPEPTIDASE"/>
    <property type="match status" value="1"/>
</dbReference>
<sequence>MKQRLFADVDDLAERMDELAVEQWEHPELGLHEERASRLLRETLDAAGFEIEAGVGDMPTAFVASYGSGDGPTIGILGEYDALPGLSQAVSAEREPIEAAGPGHGCGHNLFGTAGVGAAIAVSRALERGDADGELRFYGCPAEETLVGKTFMARDGVFDDLDAAVTWHPSDHTAPQRGSSLALDSLSFTFEGESAHAAASPESGRSALDAVQLLNTGVEYMREHVPEEVRVHYNVQEGGDAPNVVPAEASVWYFVRAPTREGVERVTAWLREVADGAATMTRTTVSERYYTGCHRLVSNGAIADTFRENMAELGAVEFDSEEHELAGELQETFPEGAIEDSLSEFEPPHDEAAADAALYGEPMDAFDDGETGGGSTDVGEVSQITPTAQFRATTWALGTPGHSWQAVVANGDFGRSAVPYAAKLLAGTALDLLTDDQRLAAAREEFEGEVDGYENPLPEDADPPFELTR</sequence>
<dbReference type="SUPFAM" id="SSF55031">
    <property type="entry name" value="Bacterial exopeptidase dimerisation domain"/>
    <property type="match status" value="1"/>
</dbReference>
<dbReference type="PIRSF" id="PIRSF037227">
    <property type="entry name" value="Aminobenzoyl-glu_utiliz_pB"/>
    <property type="match status" value="1"/>
</dbReference>
<feature type="region of interest" description="Disordered" evidence="1">
    <location>
        <begin position="446"/>
        <end position="469"/>
    </location>
</feature>
<keyword evidence="4" id="KW-1185">Reference proteome</keyword>
<protein>
    <submittedName>
        <fullName evidence="3">Aminobenzoyl-glutamate utilization protein B</fullName>
    </submittedName>
</protein>
<accession>A0A1I5MJY8</accession>
<dbReference type="InterPro" id="IPR052030">
    <property type="entry name" value="Peptidase_M20/M20A_hydrolases"/>
</dbReference>
<dbReference type="SUPFAM" id="SSF53187">
    <property type="entry name" value="Zn-dependent exopeptidases"/>
    <property type="match status" value="1"/>
</dbReference>
<reference evidence="4" key="1">
    <citation type="submission" date="2016-10" db="EMBL/GenBank/DDBJ databases">
        <authorList>
            <person name="Varghese N."/>
            <person name="Submissions S."/>
        </authorList>
    </citation>
    <scope>NUCLEOTIDE SEQUENCE [LARGE SCALE GENOMIC DNA]</scope>
    <source>
        <strain evidence="4">CGMCC 1.10329</strain>
    </source>
</reference>
<evidence type="ECO:0000256" key="1">
    <source>
        <dbReference type="SAM" id="MobiDB-lite"/>
    </source>
</evidence>
<organism evidence="3 4">
    <name type="scientific">Halolamina pelagica</name>
    <dbReference type="NCBI Taxonomy" id="699431"/>
    <lineage>
        <taxon>Archaea</taxon>
        <taxon>Methanobacteriati</taxon>
        <taxon>Methanobacteriota</taxon>
        <taxon>Stenosarchaea group</taxon>
        <taxon>Halobacteria</taxon>
        <taxon>Halobacteriales</taxon>
        <taxon>Haloferacaceae</taxon>
    </lineage>
</organism>
<dbReference type="NCBIfam" id="TIGR01891">
    <property type="entry name" value="amidohydrolases"/>
    <property type="match status" value="1"/>
</dbReference>
<dbReference type="InterPro" id="IPR017145">
    <property type="entry name" value="Aminobenzoyl-glu_utiliz_pB"/>
</dbReference>
<evidence type="ECO:0000259" key="2">
    <source>
        <dbReference type="Pfam" id="PF07687"/>
    </source>
</evidence>
<evidence type="ECO:0000313" key="3">
    <source>
        <dbReference type="EMBL" id="SFP09914.1"/>
    </source>
</evidence>
<dbReference type="FunFam" id="3.30.70.360:FF:000004">
    <property type="entry name" value="Peptidase M20 domain-containing protein 2"/>
    <property type="match status" value="1"/>
</dbReference>
<dbReference type="AlphaFoldDB" id="A0A1I5MJY8"/>
<dbReference type="InterPro" id="IPR036264">
    <property type="entry name" value="Bact_exopeptidase_dim_dom"/>
</dbReference>
<dbReference type="InterPro" id="IPR017439">
    <property type="entry name" value="Amidohydrolase"/>
</dbReference>
<dbReference type="InterPro" id="IPR002933">
    <property type="entry name" value="Peptidase_M20"/>
</dbReference>